<evidence type="ECO:0000313" key="1">
    <source>
        <dbReference type="EMBL" id="PAK96944.1"/>
    </source>
</evidence>
<dbReference type="KEGG" id="bcau:I6G59_02095"/>
<protein>
    <submittedName>
        <fullName evidence="1">Chemotaxis protein</fullName>
    </submittedName>
    <submittedName>
        <fullName evidence="2">DUF3375 domain-containing protein</fullName>
    </submittedName>
    <submittedName>
        <fullName evidence="3">Protein of uncharacterized function (DUF3375)</fullName>
    </submittedName>
</protein>
<reference evidence="2 5" key="3">
    <citation type="submission" date="2020-12" db="EMBL/GenBank/DDBJ databases">
        <title>FDA dAtabase for Regulatory Grade micrObial Sequences (FDA-ARGOS): Supporting development and validation of Infectious Disease Dx tests.</title>
        <authorList>
            <person name="Sproer C."/>
            <person name="Gronow S."/>
            <person name="Severitt S."/>
            <person name="Schroder I."/>
            <person name="Tallon L."/>
            <person name="Sadzewicz L."/>
            <person name="Zhao X."/>
            <person name="Boylan J."/>
            <person name="Ott S."/>
            <person name="Bowen H."/>
            <person name="Vavikolanu K."/>
            <person name="Mehta A."/>
            <person name="Aluvathingal J."/>
            <person name="Nadendla S."/>
            <person name="Lowell S."/>
            <person name="Myers T."/>
            <person name="Yan Y."/>
            <person name="Sichtig H."/>
        </authorList>
    </citation>
    <scope>NUCLEOTIDE SEQUENCE [LARGE SCALE GENOMIC DNA]</scope>
    <source>
        <strain evidence="2 5">FDAARGOS_902</strain>
    </source>
</reference>
<reference evidence="3 4" key="2">
    <citation type="submission" date="2019-02" db="EMBL/GenBank/DDBJ databases">
        <authorList>
            <consortium name="Pathogen Informatics"/>
        </authorList>
    </citation>
    <scope>NUCLEOTIDE SEQUENCE [LARGE SCALE GENOMIC DNA]</scope>
    <source>
        <strain evidence="3 4">3012STDY7078520</strain>
    </source>
</reference>
<organism evidence="1">
    <name type="scientific">Brevibacterium casei</name>
    <dbReference type="NCBI Taxonomy" id="33889"/>
    <lineage>
        <taxon>Bacteria</taxon>
        <taxon>Bacillati</taxon>
        <taxon>Actinomycetota</taxon>
        <taxon>Actinomycetes</taxon>
        <taxon>Micrococcales</taxon>
        <taxon>Brevibacteriaceae</taxon>
        <taxon>Brevibacterium</taxon>
    </lineage>
</organism>
<gene>
    <name evidence="1" type="ORF">B8X04_03305</name>
    <name evidence="2" type="ORF">I6G59_02095</name>
    <name evidence="3" type="ORF">NCTC12391_01674</name>
</gene>
<dbReference type="Proteomes" id="UP000594979">
    <property type="component" value="Chromosome"/>
</dbReference>
<dbReference type="EMBL" id="CP065682">
    <property type="protein sequence ID" value="QPS34145.1"/>
    <property type="molecule type" value="Genomic_DNA"/>
</dbReference>
<dbReference type="Pfam" id="PF11855">
    <property type="entry name" value="DUF3375"/>
    <property type="match status" value="1"/>
</dbReference>
<dbReference type="InterPro" id="IPR021804">
    <property type="entry name" value="DUF3375"/>
</dbReference>
<dbReference type="Proteomes" id="UP000386281">
    <property type="component" value="Unassembled WGS sequence"/>
</dbReference>
<evidence type="ECO:0000313" key="5">
    <source>
        <dbReference type="Proteomes" id="UP000594979"/>
    </source>
</evidence>
<dbReference type="AlphaFoldDB" id="A0A269ZGM2"/>
<evidence type="ECO:0000313" key="2">
    <source>
        <dbReference type="EMBL" id="QPS34145.1"/>
    </source>
</evidence>
<dbReference type="RefSeq" id="WP_009378868.1">
    <property type="nucleotide sequence ID" value="NZ_CAACXN010000015.1"/>
</dbReference>
<dbReference type="EMBL" id="CAACXN010000015">
    <property type="protein sequence ID" value="VEW13414.1"/>
    <property type="molecule type" value="Genomic_DNA"/>
</dbReference>
<dbReference type="GeneID" id="99774221"/>
<sequence length="487" mass="54022">MSALSSALAYKRLLESDETLRMLRADHLPVMAVTLDAHLGRPGTRMITEDLHESIDSDLEDLRDHFPLGTRTAKAYCDDWRRAGILVRRPATSARGETYELSAAGFDAIRMLEQLRTPPQTATESRLVSLAQAVRQLAIDTDPDSARRLAALHAERDRIDAEIARVRRGDPRSIVLDRRRANERVADILQQAQGMPADFARVRARFEELNQDLRLSILSAEDSQSKVLDEVFRGVDLIESSDEGRTFAAFSALVRDPEQAAAFDEDIAAILDRDFSAALTPETRRSLRTLMRQMKDGSREVSDILTEFARGLRRYVHSHEFQRDRVMRSLLQDALATAAPVAAVRRPYDDVGVELELSSVPLGSLGEVILHDPAEFDAGDELAEAGEADVDFAELIAIARESEIDFAELTDNINRAIAGTDSVTVAEVLETYPATQGLASVVGLLSLASTYGTVDPEARERITWSGVDGVDRHAIIRRHRFTEGIRL</sequence>
<dbReference type="Proteomes" id="UP000216867">
    <property type="component" value="Unassembled WGS sequence"/>
</dbReference>
<name>A0A269ZGM2_9MICO</name>
<reference evidence="1" key="1">
    <citation type="submission" date="2017-04" db="EMBL/GenBank/DDBJ databases">
        <title>Kefir bacterial isolates.</title>
        <authorList>
            <person name="Kim Y."/>
            <person name="Blasche S."/>
            <person name="Patil K.R."/>
        </authorList>
    </citation>
    <scope>NUCLEOTIDE SEQUENCE [LARGE SCALE GENOMIC DNA]</scope>
    <source>
        <strain evidence="1">OG2</strain>
    </source>
</reference>
<proteinExistence type="predicted"/>
<evidence type="ECO:0000313" key="4">
    <source>
        <dbReference type="Proteomes" id="UP000386281"/>
    </source>
</evidence>
<evidence type="ECO:0000313" key="3">
    <source>
        <dbReference type="EMBL" id="VEW13414.1"/>
    </source>
</evidence>
<dbReference type="EMBL" id="NCWY01000002">
    <property type="protein sequence ID" value="PAK96944.1"/>
    <property type="molecule type" value="Genomic_DNA"/>
</dbReference>
<accession>A0A269ZGM2</accession>